<reference evidence="2" key="1">
    <citation type="journal article" date="2019" name="Int. J. Syst. Evol. Microbiol.">
        <title>The Global Catalogue of Microorganisms (GCM) 10K type strain sequencing project: providing services to taxonomists for standard genome sequencing and annotation.</title>
        <authorList>
            <consortium name="The Broad Institute Genomics Platform"/>
            <consortium name="The Broad Institute Genome Sequencing Center for Infectious Disease"/>
            <person name="Wu L."/>
            <person name="Ma J."/>
        </authorList>
    </citation>
    <scope>NUCLEOTIDE SEQUENCE [LARGE SCALE GENOMIC DNA]</scope>
    <source>
        <strain evidence="2">KCTC 22814</strain>
    </source>
</reference>
<dbReference type="EMBL" id="JBHUPB010000011">
    <property type="protein sequence ID" value="MFD2969141.1"/>
    <property type="molecule type" value="Genomic_DNA"/>
</dbReference>
<sequence>MRQYHIPKQVKGKQIVISESRNYSTQEEVTGAFHHARSRLGSINQWQDFAGTTSATFQLFDELGHQITRFPKIGDYVRIDIPGPGSFIGRGYDWVKVTQFDDRPEDGYILITLQPSVPPATIKRDAEVAHFFKATASTNIEIKVQRLCLQVNYFGRNEETNNTSALLMENIRNSLIGFGAKLGFSYPQWKKLVKGLLAT</sequence>
<evidence type="ECO:0000313" key="1">
    <source>
        <dbReference type="EMBL" id="MFD2969141.1"/>
    </source>
</evidence>
<proteinExistence type="predicted"/>
<dbReference type="RefSeq" id="WP_320184629.1">
    <property type="nucleotide sequence ID" value="NZ_CP138332.1"/>
</dbReference>
<keyword evidence="2" id="KW-1185">Reference proteome</keyword>
<dbReference type="Proteomes" id="UP001597525">
    <property type="component" value="Unassembled WGS sequence"/>
</dbReference>
<name>A0ABW6BI26_9SPHI</name>
<protein>
    <submittedName>
        <fullName evidence="1">Uncharacterized protein</fullName>
    </submittedName>
</protein>
<organism evidence="1 2">
    <name type="scientific">Sphingobacterium bambusae</name>
    <dbReference type="NCBI Taxonomy" id="662858"/>
    <lineage>
        <taxon>Bacteria</taxon>
        <taxon>Pseudomonadati</taxon>
        <taxon>Bacteroidota</taxon>
        <taxon>Sphingobacteriia</taxon>
        <taxon>Sphingobacteriales</taxon>
        <taxon>Sphingobacteriaceae</taxon>
        <taxon>Sphingobacterium</taxon>
    </lineage>
</organism>
<gene>
    <name evidence="1" type="ORF">ACFS7Y_17235</name>
</gene>
<comment type="caution">
    <text evidence="1">The sequence shown here is derived from an EMBL/GenBank/DDBJ whole genome shotgun (WGS) entry which is preliminary data.</text>
</comment>
<accession>A0ABW6BI26</accession>
<evidence type="ECO:0000313" key="2">
    <source>
        <dbReference type="Proteomes" id="UP001597525"/>
    </source>
</evidence>